<proteinExistence type="predicted"/>
<keyword evidence="3" id="KW-1185">Reference proteome</keyword>
<dbReference type="GO" id="GO:0004527">
    <property type="term" value="F:exonuclease activity"/>
    <property type="evidence" value="ECO:0007669"/>
    <property type="project" value="UniProtKB-KW"/>
</dbReference>
<keyword evidence="2" id="KW-0378">Hydrolase</keyword>
<evidence type="ECO:0000256" key="1">
    <source>
        <dbReference type="SAM" id="MobiDB-lite"/>
    </source>
</evidence>
<dbReference type="Gene3D" id="3.30.420.10">
    <property type="entry name" value="Ribonuclease H-like superfamily/Ribonuclease H"/>
    <property type="match status" value="1"/>
</dbReference>
<gene>
    <name evidence="2" type="ORF">ElyMa_001690000</name>
</gene>
<dbReference type="InterPro" id="IPR036397">
    <property type="entry name" value="RNaseH_sf"/>
</dbReference>
<evidence type="ECO:0000313" key="3">
    <source>
        <dbReference type="Proteomes" id="UP000762676"/>
    </source>
</evidence>
<keyword evidence="2" id="KW-0269">Exonuclease</keyword>
<reference evidence="2 3" key="1">
    <citation type="journal article" date="2021" name="Elife">
        <title>Chloroplast acquisition without the gene transfer in kleptoplastic sea slugs, Plakobranchus ocellatus.</title>
        <authorList>
            <person name="Maeda T."/>
            <person name="Takahashi S."/>
            <person name="Yoshida T."/>
            <person name="Shimamura S."/>
            <person name="Takaki Y."/>
            <person name="Nagai Y."/>
            <person name="Toyoda A."/>
            <person name="Suzuki Y."/>
            <person name="Arimoto A."/>
            <person name="Ishii H."/>
            <person name="Satoh N."/>
            <person name="Nishiyama T."/>
            <person name="Hasebe M."/>
            <person name="Maruyama T."/>
            <person name="Minagawa J."/>
            <person name="Obokata J."/>
            <person name="Shigenobu S."/>
        </authorList>
    </citation>
    <scope>NUCLEOTIDE SEQUENCE [LARGE SCALE GENOMIC DNA]</scope>
</reference>
<sequence length="109" mass="12200">MPGLVAQRAPHSWSHLACVGRKIQVGTSGHCSVEDARATLDLFKLVRQDYEAELYSKWNKKSNKQTMQELASFVQTAHASRGLRIRADSSGDSQYLGDEYWPSDITEEG</sequence>
<name>A0AAV4JV01_9GAST</name>
<organism evidence="2 3">
    <name type="scientific">Elysia marginata</name>
    <dbReference type="NCBI Taxonomy" id="1093978"/>
    <lineage>
        <taxon>Eukaryota</taxon>
        <taxon>Metazoa</taxon>
        <taxon>Spiralia</taxon>
        <taxon>Lophotrochozoa</taxon>
        <taxon>Mollusca</taxon>
        <taxon>Gastropoda</taxon>
        <taxon>Heterobranchia</taxon>
        <taxon>Euthyneura</taxon>
        <taxon>Panpulmonata</taxon>
        <taxon>Sacoglossa</taxon>
        <taxon>Placobranchoidea</taxon>
        <taxon>Plakobranchidae</taxon>
        <taxon>Elysia</taxon>
    </lineage>
</organism>
<feature type="region of interest" description="Disordered" evidence="1">
    <location>
        <begin position="89"/>
        <end position="109"/>
    </location>
</feature>
<dbReference type="Proteomes" id="UP000762676">
    <property type="component" value="Unassembled WGS sequence"/>
</dbReference>
<dbReference type="EMBL" id="BMAT01003446">
    <property type="protein sequence ID" value="GFS25550.1"/>
    <property type="molecule type" value="Genomic_DNA"/>
</dbReference>
<comment type="caution">
    <text evidence="2">The sequence shown here is derived from an EMBL/GenBank/DDBJ whole genome shotgun (WGS) entry which is preliminary data.</text>
</comment>
<accession>A0AAV4JV01</accession>
<dbReference type="GO" id="GO:0003676">
    <property type="term" value="F:nucleic acid binding"/>
    <property type="evidence" value="ECO:0007669"/>
    <property type="project" value="InterPro"/>
</dbReference>
<dbReference type="AlphaFoldDB" id="A0AAV4JV01"/>
<evidence type="ECO:0000313" key="2">
    <source>
        <dbReference type="EMBL" id="GFS25550.1"/>
    </source>
</evidence>
<keyword evidence="2" id="KW-0540">Nuclease</keyword>
<protein>
    <submittedName>
        <fullName evidence="2">Interferon-stimulated 20 kDa exonuclease-like 2</fullName>
    </submittedName>
</protein>